<dbReference type="SMART" id="SM00875">
    <property type="entry name" value="BACK"/>
    <property type="match status" value="1"/>
</dbReference>
<evidence type="ECO:0000256" key="1">
    <source>
        <dbReference type="ARBA" id="ARBA00022441"/>
    </source>
</evidence>
<dbReference type="InterPro" id="IPR015915">
    <property type="entry name" value="Kelch-typ_b-propeller"/>
</dbReference>
<dbReference type="Gene3D" id="2.120.10.80">
    <property type="entry name" value="Kelch-type beta propeller"/>
    <property type="match status" value="1"/>
</dbReference>
<evidence type="ECO:0000256" key="2">
    <source>
        <dbReference type="ARBA" id="ARBA00022737"/>
    </source>
</evidence>
<dbReference type="PANTHER" id="PTHR45632:SF14">
    <property type="entry name" value="KELCH-LIKE PROTEIN 33"/>
    <property type="match status" value="1"/>
</dbReference>
<dbReference type="Pfam" id="PF24681">
    <property type="entry name" value="Kelch_KLHDC2_KLHL20_DRC7"/>
    <property type="match status" value="1"/>
</dbReference>
<reference evidence="4" key="1">
    <citation type="submission" date="2019-06" db="EMBL/GenBank/DDBJ databases">
        <authorList>
            <consortium name="Wellcome Sanger Institute Data Sharing"/>
        </authorList>
    </citation>
    <scope>NUCLEOTIDE SEQUENCE [LARGE SCALE GENOMIC DNA]</scope>
</reference>
<accession>A0A667WT87</accession>
<sequence>MLCGGLRESSEEVVCLRGVVPWVIESMLGFFYTGRLRLGWGRIWELTEAVFQFQLQGALSLCIDFLQDRMDESSCLDVLVLAETYGLSQLGQAAESYILTHFQGVSAGEKFKDLPCPLLERLLEKDSLCAESEVKFLHLCLSSNTSFLSPLQLLCLIKPKSAEGRAAMKTLQNLLKGEYRGPECRPRTPNQVLVLVGGDTVDEDFMKRVPSRTLWYAERFHSGPGLIRNIEWRPFAQLPEPARFRHCICILNNKLYVLGGRKYYGALDVLRSRLPDMLCQRDYFSAVCAGGKVFALGGNRDDSQYLDVVEYYTPEENTWRLAQPLESAVCGHAAAVLDGQIYISGGCDLRQCCLSSLWCYNPSLGCSPRAPMTVGVGRAGHTMLALGRRLLVAGGLQPLWMGFGDQLLCELYDPTHNSWSSIPALPRPHLSPGATVLDGRLYLVGGSSANTARDTKWVHRYDPHEQCWEKLGAMPHPYTDLAACSLQLPQALLG</sequence>
<feature type="domain" description="BACK" evidence="3">
    <location>
        <begin position="75"/>
        <end position="167"/>
    </location>
</feature>
<organism evidence="4 5">
    <name type="scientific">Myripristis murdjan</name>
    <name type="common">pinecone soldierfish</name>
    <dbReference type="NCBI Taxonomy" id="586833"/>
    <lineage>
        <taxon>Eukaryota</taxon>
        <taxon>Metazoa</taxon>
        <taxon>Chordata</taxon>
        <taxon>Craniata</taxon>
        <taxon>Vertebrata</taxon>
        <taxon>Euteleostomi</taxon>
        <taxon>Actinopterygii</taxon>
        <taxon>Neopterygii</taxon>
        <taxon>Teleostei</taxon>
        <taxon>Neoteleostei</taxon>
        <taxon>Acanthomorphata</taxon>
        <taxon>Holocentriformes</taxon>
        <taxon>Holocentridae</taxon>
        <taxon>Myripristis</taxon>
    </lineage>
</organism>
<dbReference type="GeneTree" id="ENSGT00940000164143"/>
<name>A0A667WT87_9TELE</name>
<dbReference type="Pfam" id="PF07707">
    <property type="entry name" value="BACK"/>
    <property type="match status" value="1"/>
</dbReference>
<reference evidence="4" key="2">
    <citation type="submission" date="2025-08" db="UniProtKB">
        <authorList>
            <consortium name="Ensembl"/>
        </authorList>
    </citation>
    <scope>IDENTIFICATION</scope>
</reference>
<dbReference type="AlphaFoldDB" id="A0A667WT87"/>
<dbReference type="SMART" id="SM00612">
    <property type="entry name" value="Kelch"/>
    <property type="match status" value="4"/>
</dbReference>
<evidence type="ECO:0000259" key="3">
    <source>
        <dbReference type="SMART" id="SM00875"/>
    </source>
</evidence>
<dbReference type="PANTHER" id="PTHR45632">
    <property type="entry name" value="LD33804P"/>
    <property type="match status" value="1"/>
</dbReference>
<dbReference type="Proteomes" id="UP000472263">
    <property type="component" value="Chromosome 18"/>
</dbReference>
<dbReference type="Gene3D" id="3.30.710.10">
    <property type="entry name" value="Potassium Channel Kv1.1, Chain A"/>
    <property type="match status" value="1"/>
</dbReference>
<gene>
    <name evidence="4" type="primary">LOC115376222</name>
</gene>
<dbReference type="InterPro" id="IPR011705">
    <property type="entry name" value="BACK"/>
</dbReference>
<evidence type="ECO:0000313" key="5">
    <source>
        <dbReference type="Proteomes" id="UP000472263"/>
    </source>
</evidence>
<protein>
    <recommendedName>
        <fullName evidence="3">BACK domain-containing protein</fullName>
    </recommendedName>
</protein>
<dbReference type="Ensembl" id="ENSMMDT00005004991.1">
    <property type="protein sequence ID" value="ENSMMDP00005004853.1"/>
    <property type="gene ID" value="ENSMMDG00005002681.1"/>
</dbReference>
<dbReference type="InterPro" id="IPR006652">
    <property type="entry name" value="Kelch_1"/>
</dbReference>
<evidence type="ECO:0000313" key="4">
    <source>
        <dbReference type="Ensembl" id="ENSMMDP00005004853.1"/>
    </source>
</evidence>
<dbReference type="SUPFAM" id="SSF54695">
    <property type="entry name" value="POZ domain"/>
    <property type="match status" value="1"/>
</dbReference>
<dbReference type="InParanoid" id="A0A667WT87"/>
<keyword evidence="2" id="KW-0677">Repeat</keyword>
<dbReference type="InterPro" id="IPR011333">
    <property type="entry name" value="SKP1/BTB/POZ_sf"/>
</dbReference>
<dbReference type="SUPFAM" id="SSF117281">
    <property type="entry name" value="Kelch motif"/>
    <property type="match status" value="1"/>
</dbReference>
<dbReference type="InterPro" id="IPR017096">
    <property type="entry name" value="BTB-kelch_protein"/>
</dbReference>
<dbReference type="PIRSF" id="PIRSF037037">
    <property type="entry name" value="Kelch-like_protein_gigaxonin"/>
    <property type="match status" value="1"/>
</dbReference>
<proteinExistence type="predicted"/>
<keyword evidence="1" id="KW-0880">Kelch repeat</keyword>
<reference evidence="4" key="3">
    <citation type="submission" date="2025-09" db="UniProtKB">
        <authorList>
            <consortium name="Ensembl"/>
        </authorList>
    </citation>
    <scope>IDENTIFICATION</scope>
</reference>
<dbReference type="Gene3D" id="1.25.40.420">
    <property type="match status" value="1"/>
</dbReference>
<dbReference type="Pfam" id="PF21536">
    <property type="entry name" value="BTB_KLHL33"/>
    <property type="match status" value="1"/>
</dbReference>
<keyword evidence="5" id="KW-1185">Reference proteome</keyword>